<gene>
    <name evidence="1" type="ORF">BD410DRAFT_846350</name>
</gene>
<organism evidence="1 2">
    <name type="scientific">Rickenella mellea</name>
    <dbReference type="NCBI Taxonomy" id="50990"/>
    <lineage>
        <taxon>Eukaryota</taxon>
        <taxon>Fungi</taxon>
        <taxon>Dikarya</taxon>
        <taxon>Basidiomycota</taxon>
        <taxon>Agaricomycotina</taxon>
        <taxon>Agaricomycetes</taxon>
        <taxon>Hymenochaetales</taxon>
        <taxon>Rickenellaceae</taxon>
        <taxon>Rickenella</taxon>
    </lineage>
</organism>
<dbReference type="AlphaFoldDB" id="A0A4Y7PFE4"/>
<keyword evidence="2" id="KW-1185">Reference proteome</keyword>
<sequence>MAVNAIITLFNTAGPLRVLITVKTISPLMISLASPLALRSPPTATFFMTVTLSLANTVKIQHHHRLLRSGSPAPPSTSLSSTHENLPCRLIHPIASTTAFLKHGGYNTAAPTAVTSRKKL</sequence>
<dbReference type="VEuPathDB" id="FungiDB:BD410DRAFT_846350"/>
<name>A0A4Y7PFE4_9AGAM</name>
<dbReference type="EMBL" id="ML170392">
    <property type="protein sequence ID" value="TDL14097.1"/>
    <property type="molecule type" value="Genomic_DNA"/>
</dbReference>
<evidence type="ECO:0000313" key="2">
    <source>
        <dbReference type="Proteomes" id="UP000294933"/>
    </source>
</evidence>
<dbReference type="Proteomes" id="UP000294933">
    <property type="component" value="Unassembled WGS sequence"/>
</dbReference>
<evidence type="ECO:0000313" key="1">
    <source>
        <dbReference type="EMBL" id="TDL14097.1"/>
    </source>
</evidence>
<proteinExistence type="predicted"/>
<protein>
    <submittedName>
        <fullName evidence="1">Uncharacterized protein</fullName>
    </submittedName>
</protein>
<reference evidence="1 2" key="1">
    <citation type="submission" date="2018-06" db="EMBL/GenBank/DDBJ databases">
        <title>A transcriptomic atlas of mushroom development highlights an independent origin of complex multicellularity.</title>
        <authorList>
            <consortium name="DOE Joint Genome Institute"/>
            <person name="Krizsan K."/>
            <person name="Almasi E."/>
            <person name="Merenyi Z."/>
            <person name="Sahu N."/>
            <person name="Viragh M."/>
            <person name="Koszo T."/>
            <person name="Mondo S."/>
            <person name="Kiss B."/>
            <person name="Balint B."/>
            <person name="Kues U."/>
            <person name="Barry K."/>
            <person name="Hegedus J.C."/>
            <person name="Henrissat B."/>
            <person name="Johnson J."/>
            <person name="Lipzen A."/>
            <person name="Ohm R."/>
            <person name="Nagy I."/>
            <person name="Pangilinan J."/>
            <person name="Yan J."/>
            <person name="Xiong Y."/>
            <person name="Grigoriev I.V."/>
            <person name="Hibbett D.S."/>
            <person name="Nagy L.G."/>
        </authorList>
    </citation>
    <scope>NUCLEOTIDE SEQUENCE [LARGE SCALE GENOMIC DNA]</scope>
    <source>
        <strain evidence="1 2">SZMC22713</strain>
    </source>
</reference>
<accession>A0A4Y7PFE4</accession>